<dbReference type="GO" id="GO:0008999">
    <property type="term" value="F:protein-N-terminal-alanine acetyltransferase activity"/>
    <property type="evidence" value="ECO:0007669"/>
    <property type="project" value="TreeGrafter"/>
</dbReference>
<dbReference type="Pfam" id="PF13302">
    <property type="entry name" value="Acetyltransf_3"/>
    <property type="match status" value="1"/>
</dbReference>
<dbReference type="PANTHER" id="PTHR43441:SF2">
    <property type="entry name" value="FAMILY ACETYLTRANSFERASE, PUTATIVE (AFU_ORTHOLOGUE AFUA_7G00850)-RELATED"/>
    <property type="match status" value="1"/>
</dbReference>
<evidence type="ECO:0000313" key="3">
    <source>
        <dbReference type="Proteomes" id="UP000000260"/>
    </source>
</evidence>
<dbReference type="EMBL" id="CP000783">
    <property type="protein sequence ID" value="ABU77964.1"/>
    <property type="molecule type" value="Genomic_DNA"/>
</dbReference>
<dbReference type="GO" id="GO:1990189">
    <property type="term" value="F:protein N-terminal-serine acetyltransferase activity"/>
    <property type="evidence" value="ECO:0007669"/>
    <property type="project" value="TreeGrafter"/>
</dbReference>
<dbReference type="SUPFAM" id="SSF55729">
    <property type="entry name" value="Acyl-CoA N-acyltransferases (Nat)"/>
    <property type="match status" value="1"/>
</dbReference>
<dbReference type="Gene3D" id="3.40.630.30">
    <property type="match status" value="1"/>
</dbReference>
<proteinExistence type="predicted"/>
<keyword evidence="3" id="KW-1185">Reference proteome</keyword>
<dbReference type="FunFam" id="3.40.630.30:FF:000047">
    <property type="entry name" value="Acetyltransferase, GNAT family"/>
    <property type="match status" value="1"/>
</dbReference>
<dbReference type="AlphaFoldDB" id="A7MNN9"/>
<evidence type="ECO:0000313" key="2">
    <source>
        <dbReference type="EMBL" id="ABU77964.1"/>
    </source>
</evidence>
<feature type="domain" description="N-acetyltransferase" evidence="1">
    <location>
        <begin position="36"/>
        <end position="193"/>
    </location>
</feature>
<evidence type="ECO:0000259" key="1">
    <source>
        <dbReference type="PROSITE" id="PS51186"/>
    </source>
</evidence>
<dbReference type="InterPro" id="IPR016181">
    <property type="entry name" value="Acyl_CoA_acyltransferase"/>
</dbReference>
<dbReference type="PROSITE" id="PS51186">
    <property type="entry name" value="GNAT"/>
    <property type="match status" value="1"/>
</dbReference>
<organism evidence="2 3">
    <name type="scientific">Cronobacter sakazakii (strain ATCC BAA-894)</name>
    <name type="common">Enterobacter sakazakii</name>
    <dbReference type="NCBI Taxonomy" id="290339"/>
    <lineage>
        <taxon>Bacteria</taxon>
        <taxon>Pseudomonadati</taxon>
        <taxon>Pseudomonadota</taxon>
        <taxon>Gammaproteobacteria</taxon>
        <taxon>Enterobacterales</taxon>
        <taxon>Enterobacteriaceae</taxon>
        <taxon>Cronobacter</taxon>
    </lineage>
</organism>
<protein>
    <recommendedName>
        <fullName evidence="1">N-acetyltransferase domain-containing protein</fullName>
    </recommendedName>
</protein>
<reference evidence="2 3" key="1">
    <citation type="journal article" date="2010" name="PLoS ONE">
        <title>Genome sequence of Cronobacter sakazakii BAA-894 and comparative genomic hybridization analysis with other Cronobacter species.</title>
        <authorList>
            <person name="Kucerova E."/>
            <person name="Clifton S.W."/>
            <person name="Xia X.Q."/>
            <person name="Long F."/>
            <person name="Porwollik S."/>
            <person name="Fulton L."/>
            <person name="Fronick C."/>
            <person name="Minx P."/>
            <person name="Kyung K."/>
            <person name="Warren W."/>
            <person name="Fulton R."/>
            <person name="Feng D."/>
            <person name="Wollam A."/>
            <person name="Shah N."/>
            <person name="Bhonagiri V."/>
            <person name="Nash W.E."/>
            <person name="Hallsworth-Pepin K."/>
            <person name="Wilson R.K."/>
            <person name="McClelland M."/>
            <person name="Forsythe S.J."/>
        </authorList>
    </citation>
    <scope>NUCLEOTIDE SEQUENCE [LARGE SCALE GENOMIC DNA]</scope>
    <source>
        <strain evidence="2 3">ATCC BAA-894</strain>
    </source>
</reference>
<sequence length="239" mass="27197">MLVAYFNHYDQQVGAPVPGWKGARMPERTTLAGRYCTLEPLNADAHAAALLAAYQDAPDDRDWTWLASDRPDTLAQCHEWVAQKVMDPSLVPFAVMDNARGEAVGLVCFMRIDKANGVLEIGHVTWSPRMKNRVTGTEALWLLMRDAFEHGFRRVEWKCDSMNTASRRAAERLGFTYEGRLRQMMVRKGRNRDSEWFSLLDSEWPQADAALRAWLSPENFTADGIQKQPLSHFRARSPA</sequence>
<dbReference type="Proteomes" id="UP000000260">
    <property type="component" value="Chromosome"/>
</dbReference>
<accession>A7MNN9</accession>
<dbReference type="KEGG" id="esa:ESA_02732"/>
<dbReference type="HOGENOM" id="CLU_013985_1_2_6"/>
<dbReference type="InterPro" id="IPR000182">
    <property type="entry name" value="GNAT_dom"/>
</dbReference>
<dbReference type="PANTHER" id="PTHR43441">
    <property type="entry name" value="RIBOSOMAL-PROTEIN-SERINE ACETYLTRANSFERASE"/>
    <property type="match status" value="1"/>
</dbReference>
<name>A7MNN9_CROS8</name>
<dbReference type="InterPro" id="IPR051908">
    <property type="entry name" value="Ribosomal_N-acetyltransferase"/>
</dbReference>
<gene>
    <name evidence="2" type="ordered locus">ESA_02732</name>
</gene>